<comment type="caution">
    <text evidence="1">The sequence shown here is derived from an EMBL/GenBank/DDBJ whole genome shotgun (WGS) entry which is preliminary data.</text>
</comment>
<protein>
    <submittedName>
        <fullName evidence="2">Hypothetical_protein</fullName>
    </submittedName>
</protein>
<name>A0AA86TLJ0_9EUKA</name>
<dbReference type="Proteomes" id="UP001642409">
    <property type="component" value="Unassembled WGS sequence"/>
</dbReference>
<gene>
    <name evidence="2" type="ORF">HINF_LOCUS58997</name>
    <name evidence="1" type="ORF">HINF_LOCUS8581</name>
</gene>
<evidence type="ECO:0000313" key="1">
    <source>
        <dbReference type="EMBL" id="CAI9920936.1"/>
    </source>
</evidence>
<organism evidence="1">
    <name type="scientific">Hexamita inflata</name>
    <dbReference type="NCBI Taxonomy" id="28002"/>
    <lineage>
        <taxon>Eukaryota</taxon>
        <taxon>Metamonada</taxon>
        <taxon>Diplomonadida</taxon>
        <taxon>Hexamitidae</taxon>
        <taxon>Hexamitinae</taxon>
        <taxon>Hexamita</taxon>
    </lineage>
</organism>
<dbReference type="EMBL" id="CAXDID020000335">
    <property type="protein sequence ID" value="CAL6078631.1"/>
    <property type="molecule type" value="Genomic_DNA"/>
</dbReference>
<keyword evidence="3" id="KW-1185">Reference proteome</keyword>
<dbReference type="AlphaFoldDB" id="A0AA86TLJ0"/>
<sequence length="141" mass="16586">MSIEIEILGKKLNIILTLQHALRTGDLYTLQQLKEIQKKTMKKVLEEAEYDYETLLTLQNIRDKYNQIPKTSTKGFTLEQFLQPYERCFVEPLNENSSQQDLIKYFHTKILQVSLLAVRSRQERMLIARNIIADLELNDAI</sequence>
<reference evidence="1" key="1">
    <citation type="submission" date="2023-06" db="EMBL/GenBank/DDBJ databases">
        <authorList>
            <person name="Kurt Z."/>
        </authorList>
    </citation>
    <scope>NUCLEOTIDE SEQUENCE</scope>
</reference>
<accession>A0AA86TLJ0</accession>
<evidence type="ECO:0000313" key="3">
    <source>
        <dbReference type="Proteomes" id="UP001642409"/>
    </source>
</evidence>
<evidence type="ECO:0000313" key="2">
    <source>
        <dbReference type="EMBL" id="CAL6078631.1"/>
    </source>
</evidence>
<reference evidence="2 3" key="2">
    <citation type="submission" date="2024-07" db="EMBL/GenBank/DDBJ databases">
        <authorList>
            <person name="Akdeniz Z."/>
        </authorList>
    </citation>
    <scope>NUCLEOTIDE SEQUENCE [LARGE SCALE GENOMIC DNA]</scope>
</reference>
<dbReference type="EMBL" id="CATOUU010000205">
    <property type="protein sequence ID" value="CAI9920936.1"/>
    <property type="molecule type" value="Genomic_DNA"/>
</dbReference>
<proteinExistence type="predicted"/>